<name>C5KIG7_PERM5</name>
<protein>
    <submittedName>
        <fullName evidence="1">Uncharacterized protein</fullName>
    </submittedName>
</protein>
<dbReference type="OrthoDB" id="10357212at2759"/>
<keyword evidence="2" id="KW-1185">Reference proteome</keyword>
<gene>
    <name evidence="1" type="ORF">Pmar_PMAR028972</name>
</gene>
<evidence type="ECO:0000313" key="1">
    <source>
        <dbReference type="EMBL" id="EER15728.1"/>
    </source>
</evidence>
<evidence type="ECO:0000313" key="2">
    <source>
        <dbReference type="Proteomes" id="UP000007800"/>
    </source>
</evidence>
<dbReference type="RefSeq" id="XP_002783932.1">
    <property type="nucleotide sequence ID" value="XM_002783886.1"/>
</dbReference>
<accession>C5KIG7</accession>
<dbReference type="Proteomes" id="UP000007800">
    <property type="component" value="Unassembled WGS sequence"/>
</dbReference>
<dbReference type="GeneID" id="9060400"/>
<reference evidence="1 2" key="1">
    <citation type="submission" date="2008-07" db="EMBL/GenBank/DDBJ databases">
        <authorList>
            <person name="El-Sayed N."/>
            <person name="Caler E."/>
            <person name="Inman J."/>
            <person name="Amedeo P."/>
            <person name="Hass B."/>
            <person name="Wortman J."/>
        </authorList>
    </citation>
    <scope>NUCLEOTIDE SEQUENCE [LARGE SCALE GENOMIC DNA]</scope>
    <source>
        <strain evidence="2">ATCC 50983 / TXsc</strain>
    </source>
</reference>
<dbReference type="OMA" id="IGYKQAK"/>
<dbReference type="EMBL" id="GG673195">
    <property type="protein sequence ID" value="EER15728.1"/>
    <property type="molecule type" value="Genomic_DNA"/>
</dbReference>
<dbReference type="InParanoid" id="C5KIG7"/>
<proteinExistence type="predicted"/>
<organism evidence="2">
    <name type="scientific">Perkinsus marinus (strain ATCC 50983 / TXsc)</name>
    <dbReference type="NCBI Taxonomy" id="423536"/>
    <lineage>
        <taxon>Eukaryota</taxon>
        <taxon>Sar</taxon>
        <taxon>Alveolata</taxon>
        <taxon>Perkinsozoa</taxon>
        <taxon>Perkinsea</taxon>
        <taxon>Perkinsida</taxon>
        <taxon>Perkinsidae</taxon>
        <taxon>Perkinsus</taxon>
    </lineage>
</organism>
<dbReference type="AlphaFoldDB" id="C5KIG7"/>
<sequence length="96" mass="10628">MANSKVPSYKKIVEPMDERIRKLEEAYLVESRATYDALKALLQHPASLQRDPRAAGEGCLTGVLPLHADEPIEESQRIFSAVIGYKQAKGDEDGDT</sequence>